<evidence type="ECO:0000313" key="2">
    <source>
        <dbReference type="Proteomes" id="UP000477849"/>
    </source>
</evidence>
<dbReference type="InterPro" id="IPR039418">
    <property type="entry name" value="LexA-like"/>
</dbReference>
<dbReference type="EMBL" id="JAAKZH010000003">
    <property type="protein sequence ID" value="NGO63919.1"/>
    <property type="molecule type" value="Genomic_DNA"/>
</dbReference>
<dbReference type="SUPFAM" id="SSF51306">
    <property type="entry name" value="LexA/Signal peptidase"/>
    <property type="match status" value="1"/>
</dbReference>
<gene>
    <name evidence="1" type="ORF">G6N76_09545</name>
</gene>
<name>A0A6M1RXV5_9HYPH</name>
<sequence length="230" mass="24408">MKYKDIAIALAEKIGNPTKAAKVVGVSQPTYRAWTLGGEIKGDNLMSLLEAAEAHGIIKAENVRLIGGNTNTVALRELDTRAGAGGGGVDSSALVSIDNGVSIQEDAFRDGVWEMPSAFLNYELKVSASGAIVAEVVGDSGYDPENSNAPGSLLPGDRVIIDSRDIRPSPPGPFAVFDGLGLVIKLVEVVRNSDPPRLRLSSRNPSYPPYEVTTEEAHIIGRVKGRITRM</sequence>
<dbReference type="RefSeq" id="WP_163898971.1">
    <property type="nucleotide sequence ID" value="NZ_CP048427.1"/>
</dbReference>
<accession>A0A6M1RXV5</accession>
<dbReference type="InterPro" id="IPR036286">
    <property type="entry name" value="LexA/Signal_pep-like_sf"/>
</dbReference>
<protein>
    <submittedName>
        <fullName evidence="1">Uncharacterized protein</fullName>
    </submittedName>
</protein>
<comment type="caution">
    <text evidence="1">The sequence shown here is derived from an EMBL/GenBank/DDBJ whole genome shotgun (WGS) entry which is preliminary data.</text>
</comment>
<reference evidence="1 2" key="1">
    <citation type="submission" date="2020-02" db="EMBL/GenBank/DDBJ databases">
        <title>Genome sequence of the type strain CCBAU10050 of Rhizobium daejeonense.</title>
        <authorList>
            <person name="Gao J."/>
            <person name="Sun J."/>
        </authorList>
    </citation>
    <scope>NUCLEOTIDE SEQUENCE [LARGE SCALE GENOMIC DNA]</scope>
    <source>
        <strain evidence="1 2">CCBAU10050</strain>
    </source>
</reference>
<dbReference type="AlphaFoldDB" id="A0A6M1RXV5"/>
<dbReference type="Gene3D" id="2.10.109.10">
    <property type="entry name" value="Umud Fragment, subunit A"/>
    <property type="match status" value="1"/>
</dbReference>
<proteinExistence type="predicted"/>
<keyword evidence="2" id="KW-1185">Reference proteome</keyword>
<organism evidence="1 2">
    <name type="scientific">Rhizobium daejeonense</name>
    <dbReference type="NCBI Taxonomy" id="240521"/>
    <lineage>
        <taxon>Bacteria</taxon>
        <taxon>Pseudomonadati</taxon>
        <taxon>Pseudomonadota</taxon>
        <taxon>Alphaproteobacteria</taxon>
        <taxon>Hyphomicrobiales</taxon>
        <taxon>Rhizobiaceae</taxon>
        <taxon>Rhizobium/Agrobacterium group</taxon>
        <taxon>Rhizobium</taxon>
    </lineage>
</organism>
<evidence type="ECO:0000313" key="1">
    <source>
        <dbReference type="EMBL" id="NGO63919.1"/>
    </source>
</evidence>
<dbReference type="CDD" id="cd06529">
    <property type="entry name" value="S24_LexA-like"/>
    <property type="match status" value="1"/>
</dbReference>
<dbReference type="Proteomes" id="UP000477849">
    <property type="component" value="Unassembled WGS sequence"/>
</dbReference>